<keyword evidence="3" id="KW-0812">Transmembrane</keyword>
<feature type="compositionally biased region" description="Pro residues" evidence="2">
    <location>
        <begin position="171"/>
        <end position="182"/>
    </location>
</feature>
<feature type="domain" description="Cell envelope-related transcriptional attenuator" evidence="4">
    <location>
        <begin position="259"/>
        <end position="432"/>
    </location>
</feature>
<dbReference type="Gene3D" id="3.40.630.190">
    <property type="entry name" value="LCP protein"/>
    <property type="match status" value="1"/>
</dbReference>
<comment type="similarity">
    <text evidence="1">Belongs to the LytR/CpsA/Psr (LCP) family.</text>
</comment>
<reference evidence="5" key="1">
    <citation type="journal article" date="2020" name="mSystems">
        <title>Genome- and Community-Level Interaction Insights into Carbon Utilization and Element Cycling Functions of Hydrothermarchaeota in Hydrothermal Sediment.</title>
        <authorList>
            <person name="Zhou Z."/>
            <person name="Liu Y."/>
            <person name="Xu W."/>
            <person name="Pan J."/>
            <person name="Luo Z.H."/>
            <person name="Li M."/>
        </authorList>
    </citation>
    <scope>NUCLEOTIDE SEQUENCE [LARGE SCALE GENOMIC DNA]</scope>
    <source>
        <strain evidence="5">SpSt-210</strain>
    </source>
</reference>
<dbReference type="Pfam" id="PF03816">
    <property type="entry name" value="LytR_cpsA_psr"/>
    <property type="match status" value="1"/>
</dbReference>
<dbReference type="InterPro" id="IPR004474">
    <property type="entry name" value="LytR_CpsA_psr"/>
</dbReference>
<dbReference type="PANTHER" id="PTHR33392:SF6">
    <property type="entry name" value="POLYISOPRENYL-TEICHOIC ACID--PEPTIDOGLYCAN TEICHOIC ACID TRANSFERASE TAGU"/>
    <property type="match status" value="1"/>
</dbReference>
<dbReference type="PANTHER" id="PTHR33392">
    <property type="entry name" value="POLYISOPRENYL-TEICHOIC ACID--PEPTIDOGLYCAN TEICHOIC ACID TRANSFERASE TAGU"/>
    <property type="match status" value="1"/>
</dbReference>
<name>A0A831TC06_9BACT</name>
<dbReference type="AlphaFoldDB" id="A0A831TC06"/>
<accession>A0A831TC06</accession>
<feature type="transmembrane region" description="Helical" evidence="3">
    <location>
        <begin position="114"/>
        <end position="138"/>
    </location>
</feature>
<comment type="caution">
    <text evidence="5">The sequence shown here is derived from an EMBL/GenBank/DDBJ whole genome shotgun (WGS) entry which is preliminary data.</text>
</comment>
<proteinExistence type="inferred from homology"/>
<dbReference type="EMBL" id="DSIY01000160">
    <property type="protein sequence ID" value="HEG91082.1"/>
    <property type="molecule type" value="Genomic_DNA"/>
</dbReference>
<evidence type="ECO:0000256" key="1">
    <source>
        <dbReference type="ARBA" id="ARBA00006068"/>
    </source>
</evidence>
<feature type="transmembrane region" description="Helical" evidence="3">
    <location>
        <begin position="71"/>
        <end position="93"/>
    </location>
</feature>
<evidence type="ECO:0000259" key="4">
    <source>
        <dbReference type="Pfam" id="PF03816"/>
    </source>
</evidence>
<gene>
    <name evidence="5" type="ORF">ENP34_06535</name>
</gene>
<feature type="compositionally biased region" description="Pro residues" evidence="2">
    <location>
        <begin position="200"/>
        <end position="233"/>
    </location>
</feature>
<protein>
    <submittedName>
        <fullName evidence="5">LytR family transcriptional regulator</fullName>
    </submittedName>
</protein>
<dbReference type="InterPro" id="IPR050922">
    <property type="entry name" value="LytR/CpsA/Psr_CW_biosynth"/>
</dbReference>
<dbReference type="NCBIfam" id="TIGR00350">
    <property type="entry name" value="lytR_cpsA_psr"/>
    <property type="match status" value="1"/>
</dbReference>
<keyword evidence="3" id="KW-1133">Transmembrane helix</keyword>
<sequence length="535" mass="56790">MRQRSAGIPWRALAAAGLTALLPGAGQLLLGAWVRGGLLLGGTAALATLAALAWRQERAAVLVIALRPSTLLLALCLNAVLALVRWVVIADAFRLGRQRLRHTTARWRRRSQAFVAAGLAALLIVASVPHLLAGYYTYELYALLVTVFPEQRPATASTAPASQPRASRKPLPTPSPAVPAPSSPLAGGGLPPLDELPNWFPLPPPRPTPTPQLSPTPSTEPAPTPEPPPPSPLDPALADRRIAVLLLGSDAGPGRSGARTDSIILAVLELDTGRAGLFSVPRNFVGVPLPDELAASFPDGRWPQLLNALYSYAARYPERFPGAPDPGAAALKGAIGKLTGVPVDYYALVDMAGFVRVVDALGGVTIDVPKPVTTWLSPPAPGEDWAYYEIPAGRQHLNGHQALAYARSRTGTSDYDRMYRQRCLLGALRRQADLPTLLLAFPALTEALQDTVRTDVPLDALPHLVELALTVSPERVVTIGFVPPTYVSGWTTGRYPIPNLSLIQQVVSAALSIDGLPDELASSSVDLPSACSWQE</sequence>
<feature type="region of interest" description="Disordered" evidence="2">
    <location>
        <begin position="156"/>
        <end position="236"/>
    </location>
</feature>
<evidence type="ECO:0000256" key="2">
    <source>
        <dbReference type="SAM" id="MobiDB-lite"/>
    </source>
</evidence>
<evidence type="ECO:0000313" key="5">
    <source>
        <dbReference type="EMBL" id="HEG91082.1"/>
    </source>
</evidence>
<organism evidence="5">
    <name type="scientific">Thermorudis peleae</name>
    <dbReference type="NCBI Taxonomy" id="1382356"/>
    <lineage>
        <taxon>Bacteria</taxon>
        <taxon>Pseudomonadati</taxon>
        <taxon>Thermomicrobiota</taxon>
        <taxon>Thermomicrobia</taxon>
        <taxon>Thermomicrobia incertae sedis</taxon>
        <taxon>Thermorudis</taxon>
    </lineage>
</organism>
<feature type="compositionally biased region" description="Low complexity" evidence="2">
    <location>
        <begin position="156"/>
        <end position="165"/>
    </location>
</feature>
<evidence type="ECO:0000256" key="3">
    <source>
        <dbReference type="SAM" id="Phobius"/>
    </source>
</evidence>
<keyword evidence="3" id="KW-0472">Membrane</keyword>